<dbReference type="RefSeq" id="WP_002301818.1">
    <property type="nucleotide sequence ID" value="NZ_AP022341.1"/>
</dbReference>
<evidence type="ECO:0000313" key="4">
    <source>
        <dbReference type="EMBL" id="OOL79514.1"/>
    </source>
</evidence>
<reference evidence="4 6" key="1">
    <citation type="submission" date="2017-02" db="EMBL/GenBank/DDBJ databases">
        <title>Clonality and virulence of isolates of VRE in Hematopoietic Stem Cell Transplanted (HSCT) patients.</title>
        <authorList>
            <person name="Marchi A.P."/>
            <person name="Martins R.C."/>
            <person name="Marie S.K."/>
            <person name="Levin A.S."/>
            <person name="Costa S.F."/>
        </authorList>
    </citation>
    <scope>NUCLEOTIDE SEQUENCE [LARGE SCALE GENOMIC DNA]</scope>
    <source>
        <strain evidence="4 6">LIM1759</strain>
    </source>
</reference>
<dbReference type="Proteomes" id="UP000469871">
    <property type="component" value="Unassembled WGS sequence"/>
</dbReference>
<reference evidence="2 8" key="3">
    <citation type="submission" date="2019-10" db="EMBL/GenBank/DDBJ databases">
        <title>Evolutionary dynamics of vancomycin-resistant Enterococcus faecium during gastrointestinal tract colonization and bloodstream infection in immunocompromised pediatric patients.</title>
        <authorList>
            <person name="Chilambi G.S."/>
            <person name="Nordstrom H.R."/>
            <person name="Evans D.R."/>
            <person name="Ferrolino J."/>
            <person name="Hayden R.T."/>
            <person name="Maron G.M."/>
            <person name="Vo A.N."/>
            <person name="Gilmore M.S."/>
            <person name="Wolf J."/>
            <person name="Rosch J.W."/>
            <person name="Van Tyne D."/>
        </authorList>
    </citation>
    <scope>NUCLEOTIDE SEQUENCE [LARGE SCALE GENOMIC DNA]</scope>
    <source>
        <strain evidence="2 8">VRECG27</strain>
    </source>
</reference>
<keyword evidence="1" id="KW-1133">Transmembrane helix</keyword>
<keyword evidence="1" id="KW-0472">Membrane</keyword>
<organism evidence="4 6">
    <name type="scientific">Enterococcus faecium</name>
    <name type="common">Streptococcus faecium</name>
    <dbReference type="NCBI Taxonomy" id="1352"/>
    <lineage>
        <taxon>Bacteria</taxon>
        <taxon>Bacillati</taxon>
        <taxon>Bacillota</taxon>
        <taxon>Bacilli</taxon>
        <taxon>Lactobacillales</taxon>
        <taxon>Enterococcaceae</taxon>
        <taxon>Enterococcus</taxon>
    </lineage>
</organism>
<dbReference type="AlphaFoldDB" id="A0A1V2U662"/>
<gene>
    <name evidence="4" type="ORF">B1P95_16195</name>
    <name evidence="5" type="ORF">DKP91_10310</name>
    <name evidence="3" type="ORF">GBM73_11380</name>
    <name evidence="2" type="ORF">GBM73_18260</name>
</gene>
<accession>A0A1V2U662</accession>
<dbReference type="EMBL" id="QHGU01000052">
    <property type="protein sequence ID" value="PZM55266.1"/>
    <property type="molecule type" value="Genomic_DNA"/>
</dbReference>
<keyword evidence="1" id="KW-0812">Transmembrane</keyword>
<reference evidence="5 7" key="2">
    <citation type="submission" date="2018-05" db="EMBL/GenBank/DDBJ databases">
        <title>Vancomycin-resistant Enterococcus faecium strain from Chelyabinsk, Russia.</title>
        <authorList>
            <person name="Gostev V."/>
            <person name="Goncharov A."/>
            <person name="Kolodzhieva V."/>
            <person name="Suvorov A."/>
            <person name="Sidorenko S."/>
            <person name="Zueva L."/>
        </authorList>
    </citation>
    <scope>NUCLEOTIDE SEQUENCE [LARGE SCALE GENOMIC DNA]</scope>
    <source>
        <strain evidence="5 7">20</strain>
    </source>
</reference>
<dbReference type="EMBL" id="WEFP01000001">
    <property type="protein sequence ID" value="KAB7577861.1"/>
    <property type="molecule type" value="Genomic_DNA"/>
</dbReference>
<feature type="transmembrane region" description="Helical" evidence="1">
    <location>
        <begin position="12"/>
        <end position="32"/>
    </location>
</feature>
<evidence type="ECO:0000256" key="1">
    <source>
        <dbReference type="SAM" id="Phobius"/>
    </source>
</evidence>
<proteinExistence type="predicted"/>
<feature type="transmembrane region" description="Helical" evidence="1">
    <location>
        <begin position="38"/>
        <end position="56"/>
    </location>
</feature>
<dbReference type="EMBL" id="WEFP01000054">
    <property type="protein sequence ID" value="KAB7571637.1"/>
    <property type="molecule type" value="Genomic_DNA"/>
</dbReference>
<evidence type="ECO:0000313" key="7">
    <source>
        <dbReference type="Proteomes" id="UP000249070"/>
    </source>
</evidence>
<sequence>MNNRTFDILKWIAIVVIPALATFVGLVGKGVNWRYTDITVMIITGFGAFLGSILGVSNRTYKKISSDK</sequence>
<dbReference type="Pfam" id="PF16938">
    <property type="entry name" value="Phage_holin_Dp1"/>
    <property type="match status" value="1"/>
</dbReference>
<protein>
    <submittedName>
        <fullName evidence="4">Holin</fullName>
    </submittedName>
</protein>
<evidence type="ECO:0000313" key="5">
    <source>
        <dbReference type="EMBL" id="PZM55266.1"/>
    </source>
</evidence>
<dbReference type="EMBL" id="MVGJ01000283">
    <property type="protein sequence ID" value="OOL79514.1"/>
    <property type="molecule type" value="Genomic_DNA"/>
</dbReference>
<evidence type="ECO:0000313" key="2">
    <source>
        <dbReference type="EMBL" id="KAB7571637.1"/>
    </source>
</evidence>
<dbReference type="Proteomes" id="UP000249070">
    <property type="component" value="Unassembled WGS sequence"/>
</dbReference>
<dbReference type="InterPro" id="IPR031612">
    <property type="entry name" value="Phage_holin_Dp1"/>
</dbReference>
<dbReference type="Proteomes" id="UP000191171">
    <property type="component" value="Unassembled WGS sequence"/>
</dbReference>
<evidence type="ECO:0000313" key="6">
    <source>
        <dbReference type="Proteomes" id="UP000191171"/>
    </source>
</evidence>
<evidence type="ECO:0000313" key="8">
    <source>
        <dbReference type="Proteomes" id="UP000469871"/>
    </source>
</evidence>
<name>A0A1V2U662_ENTFC</name>
<evidence type="ECO:0000313" key="3">
    <source>
        <dbReference type="EMBL" id="KAB7577861.1"/>
    </source>
</evidence>
<comment type="caution">
    <text evidence="4">The sequence shown here is derived from an EMBL/GenBank/DDBJ whole genome shotgun (WGS) entry which is preliminary data.</text>
</comment>